<feature type="compositionally biased region" description="Low complexity" evidence="1">
    <location>
        <begin position="363"/>
        <end position="385"/>
    </location>
</feature>
<evidence type="ECO:0000256" key="2">
    <source>
        <dbReference type="SAM" id="SignalP"/>
    </source>
</evidence>
<keyword evidence="4" id="KW-1185">Reference proteome</keyword>
<comment type="caution">
    <text evidence="3">The sequence shown here is derived from an EMBL/GenBank/DDBJ whole genome shotgun (WGS) entry which is preliminary data.</text>
</comment>
<sequence length="532" mass="57371">RKDKGKGRAAPVRAAFVAVALLPGVAQLLDELERFRIEWAEMCEALARDNGSASESEAPVEMDGVTSELPYTSSVDEVLSIGEKYMPGLLPALPFPLPPTALKNGGSSPKSPSPMPGVRRITSPDDEKQLHGSGRVPTIVVTAPRLSQSHIGSQSAPPKSRSAEVKEMDGRKRQEGERAAGTGKAVLKSEAEKRAGDGRRHVLEQMPISATEAVRTAPEKIEKRFTMRKPPGRVVDEKKVQDTTVRPPPPTTKRDVQDRGVENPDSLHLHSYMPEFTPSPAIVLKQIPIPAHTPQRDARDRAENAVQPSLPHGFNAPTGLGLSLSMPTTSTLATVPTPSPPTTTTHVNPRRANTVVHDSSSMALPSSTPTRPSASTRSAPAATLPDSMAVPLPSPRMLERSASMRGLKALFRRKDSRLFSVPEGDIRSVDDDAERRRRAESLKGMISAPRVVSMGGVEPSEHGSGLRTLGLDMGIAIGDRATTRARYTKGRGSLGVFASIELEEERAAQSDGEGMRRLRTISSARDLLRRLK</sequence>
<feature type="chain" id="PRO_5020655988" evidence="2">
    <location>
        <begin position="28"/>
        <end position="532"/>
    </location>
</feature>
<feature type="region of interest" description="Disordered" evidence="1">
    <location>
        <begin position="48"/>
        <end position="68"/>
    </location>
</feature>
<proteinExistence type="predicted"/>
<feature type="compositionally biased region" description="Low complexity" evidence="1">
    <location>
        <begin position="100"/>
        <end position="110"/>
    </location>
</feature>
<feature type="compositionally biased region" description="Basic and acidic residues" evidence="1">
    <location>
        <begin position="161"/>
        <end position="178"/>
    </location>
</feature>
<evidence type="ECO:0000313" key="4">
    <source>
        <dbReference type="Proteomes" id="UP000310158"/>
    </source>
</evidence>
<protein>
    <submittedName>
        <fullName evidence="3">Uncharacterized protein</fullName>
    </submittedName>
</protein>
<name>A0A4V3XD38_9AGAM</name>
<dbReference type="EMBL" id="SGPL01000714">
    <property type="protein sequence ID" value="THH08243.1"/>
    <property type="molecule type" value="Genomic_DNA"/>
</dbReference>
<feature type="non-terminal residue" evidence="3">
    <location>
        <position position="1"/>
    </location>
</feature>
<reference evidence="3 4" key="1">
    <citation type="submission" date="2019-02" db="EMBL/GenBank/DDBJ databases">
        <title>Genome sequencing of the rare red list fungi Bondarzewia mesenterica.</title>
        <authorList>
            <person name="Buettner E."/>
            <person name="Kellner H."/>
        </authorList>
    </citation>
    <scope>NUCLEOTIDE SEQUENCE [LARGE SCALE GENOMIC DNA]</scope>
    <source>
        <strain evidence="3 4">DSM 108281</strain>
    </source>
</reference>
<evidence type="ECO:0000256" key="1">
    <source>
        <dbReference type="SAM" id="MobiDB-lite"/>
    </source>
</evidence>
<organism evidence="3 4">
    <name type="scientific">Bondarzewia mesenterica</name>
    <dbReference type="NCBI Taxonomy" id="1095465"/>
    <lineage>
        <taxon>Eukaryota</taxon>
        <taxon>Fungi</taxon>
        <taxon>Dikarya</taxon>
        <taxon>Basidiomycota</taxon>
        <taxon>Agaricomycotina</taxon>
        <taxon>Agaricomycetes</taxon>
        <taxon>Russulales</taxon>
        <taxon>Bondarzewiaceae</taxon>
        <taxon>Bondarzewia</taxon>
    </lineage>
</organism>
<feature type="region of interest" description="Disordered" evidence="1">
    <location>
        <begin position="294"/>
        <end position="393"/>
    </location>
</feature>
<feature type="signal peptide" evidence="2">
    <location>
        <begin position="1"/>
        <end position="27"/>
    </location>
</feature>
<dbReference type="Proteomes" id="UP000310158">
    <property type="component" value="Unassembled WGS sequence"/>
</dbReference>
<feature type="compositionally biased region" description="Low complexity" evidence="1">
    <location>
        <begin position="327"/>
        <end position="336"/>
    </location>
</feature>
<keyword evidence="2" id="KW-0732">Signal</keyword>
<accession>A0A4V3XD38</accession>
<evidence type="ECO:0000313" key="3">
    <source>
        <dbReference type="EMBL" id="THH08243.1"/>
    </source>
</evidence>
<dbReference type="AlphaFoldDB" id="A0A4V3XD38"/>
<feature type="compositionally biased region" description="Basic and acidic residues" evidence="1">
    <location>
        <begin position="294"/>
        <end position="303"/>
    </location>
</feature>
<gene>
    <name evidence="3" type="ORF">EW146_g9053</name>
</gene>
<feature type="region of interest" description="Disordered" evidence="1">
    <location>
        <begin position="98"/>
        <end position="260"/>
    </location>
</feature>
<feature type="compositionally biased region" description="Polar residues" evidence="1">
    <location>
        <begin position="145"/>
        <end position="157"/>
    </location>
</feature>
<feature type="compositionally biased region" description="Basic and acidic residues" evidence="1">
    <location>
        <begin position="187"/>
        <end position="203"/>
    </location>
</feature>